<feature type="region of interest" description="Disordered" evidence="3">
    <location>
        <begin position="1672"/>
        <end position="1705"/>
    </location>
</feature>
<feature type="compositionally biased region" description="Basic residues" evidence="3">
    <location>
        <begin position="1585"/>
        <end position="1598"/>
    </location>
</feature>
<feature type="compositionally biased region" description="Polar residues" evidence="3">
    <location>
        <begin position="1220"/>
        <end position="1235"/>
    </location>
</feature>
<feature type="disulfide bond" evidence="2">
    <location>
        <begin position="459"/>
        <end position="477"/>
    </location>
</feature>
<feature type="compositionally biased region" description="Basic residues" evidence="3">
    <location>
        <begin position="936"/>
        <end position="952"/>
    </location>
</feature>
<evidence type="ECO:0000256" key="1">
    <source>
        <dbReference type="ARBA" id="ARBA00023157"/>
    </source>
</evidence>
<feature type="compositionally biased region" description="Basic residues" evidence="3">
    <location>
        <begin position="1508"/>
        <end position="1519"/>
    </location>
</feature>
<feature type="compositionally biased region" description="Polar residues" evidence="3">
    <location>
        <begin position="584"/>
        <end position="594"/>
    </location>
</feature>
<feature type="compositionally biased region" description="Basic and acidic residues" evidence="3">
    <location>
        <begin position="849"/>
        <end position="867"/>
    </location>
</feature>
<feature type="signal peptide" evidence="5">
    <location>
        <begin position="1"/>
        <end position="27"/>
    </location>
</feature>
<evidence type="ECO:0000313" key="7">
    <source>
        <dbReference type="Proteomes" id="UP001283361"/>
    </source>
</evidence>
<feature type="region of interest" description="Disordered" evidence="3">
    <location>
        <begin position="1431"/>
        <end position="1450"/>
    </location>
</feature>
<evidence type="ECO:0000256" key="2">
    <source>
        <dbReference type="PROSITE-ProRule" id="PRU00124"/>
    </source>
</evidence>
<feature type="region of interest" description="Disordered" evidence="3">
    <location>
        <begin position="1476"/>
        <end position="1530"/>
    </location>
</feature>
<feature type="compositionally biased region" description="Polar residues" evidence="3">
    <location>
        <begin position="1136"/>
        <end position="1145"/>
    </location>
</feature>
<keyword evidence="4" id="KW-0472">Membrane</keyword>
<keyword evidence="1 2" id="KW-1015">Disulfide bond</keyword>
<feature type="compositionally biased region" description="Polar residues" evidence="3">
    <location>
        <begin position="1106"/>
        <end position="1122"/>
    </location>
</feature>
<feature type="region of interest" description="Disordered" evidence="3">
    <location>
        <begin position="1188"/>
        <end position="1327"/>
    </location>
</feature>
<dbReference type="InterPro" id="IPR036055">
    <property type="entry name" value="LDL_receptor-like_sf"/>
</dbReference>
<dbReference type="SMART" id="SM00192">
    <property type="entry name" value="LDLa"/>
    <property type="match status" value="1"/>
</dbReference>
<name>A0AAE1EC81_9GAST</name>
<keyword evidence="5" id="KW-0732">Signal</keyword>
<feature type="disulfide bond" evidence="2">
    <location>
        <begin position="471"/>
        <end position="486"/>
    </location>
</feature>
<feature type="compositionally biased region" description="Polar residues" evidence="3">
    <location>
        <begin position="1376"/>
        <end position="1394"/>
    </location>
</feature>
<dbReference type="SUPFAM" id="SSF57424">
    <property type="entry name" value="LDL receptor-like module"/>
    <property type="match status" value="1"/>
</dbReference>
<accession>A0AAE1EC81</accession>
<feature type="compositionally biased region" description="Polar residues" evidence="3">
    <location>
        <begin position="1630"/>
        <end position="1643"/>
    </location>
</feature>
<reference evidence="6" key="1">
    <citation type="journal article" date="2023" name="G3 (Bethesda)">
        <title>A reference genome for the long-term kleptoplast-retaining sea slug Elysia crispata morphotype clarki.</title>
        <authorList>
            <person name="Eastman K.E."/>
            <person name="Pendleton A.L."/>
            <person name="Shaikh M.A."/>
            <person name="Suttiyut T."/>
            <person name="Ogas R."/>
            <person name="Tomko P."/>
            <person name="Gavelis G."/>
            <person name="Widhalm J.R."/>
            <person name="Wisecaver J.H."/>
        </authorList>
    </citation>
    <scope>NUCLEOTIDE SEQUENCE</scope>
    <source>
        <strain evidence="6">ECLA1</strain>
    </source>
</reference>
<evidence type="ECO:0000313" key="6">
    <source>
        <dbReference type="EMBL" id="KAK3801360.1"/>
    </source>
</evidence>
<dbReference type="InterPro" id="IPR023415">
    <property type="entry name" value="LDLR_class-A_CS"/>
</dbReference>
<evidence type="ECO:0008006" key="8">
    <source>
        <dbReference type="Google" id="ProtNLM"/>
    </source>
</evidence>
<keyword evidence="7" id="KW-1185">Reference proteome</keyword>
<sequence length="1725" mass="191445">MATLVQVLSHVVTILLLMSCLITAVHCRRDELLAEYDICNPKTQIMQPASVFLKGPSDNDRDGQSTTVYVNWTWPAKNLSIDSGCLMFFKTDHTCQIRVEAVSPEFRYPSCSQRGVLSQEESEIDSCLPGCVYIKLVDSDYKAQTLKYVTSSASVQTFPPYQSQSSKLHVVACNRGLNKIPGSVNMRLRLRTVLKHRSIQGYVGVTTISSQTLTSPYFPNPYMQNSELYNYTFNGMPGSGASVIAVTFDDWYISQSSEIVFNVNGRQTKLSGRDRRPYFIANSRTMQMTFNTGRQLVAGGYYSFLGFKAIAKFYRDIDDVPKYVTDCDKTIDEGPGGVIIQNRFTDGRARDCIWIIKPTRGVSSVYLKVLRYTHGWTSWSNGLIENSLEVRAGITSEAPQRMLLTPSQDKIPDYSGQISQGFYIRLKGIYADNQPVIIAYSHFQMECSSRYEYDIYFRCDNGRCIDKVLRCDNYDHCGDNTDELYCNGNDPNEVNKHEGGHNYNYSISVGVIIPMVVVVFLIIVVCLLVIFFKRIRRLRQRNANTSGNSGSGLLGGRDGREGHRGGERGQRRGRDRRRRHRGNTLNPLGGSSSHLDYPPSYDEAMISTPVEMLNMAFPWSHSDLGQPPSYEDVLMEASESSALRSPAAPPYQGSNINNNNNIINLNNNINSHQSRSDSVPSISTTTASGVYPVIQCPRLTTGSALDNLIDGQSGQRQSTSISSNLNSNIILDPNLAPGAYVSSSSSSEASETEAQMDMSSSSESSTDNEQGFIPSRTQAPRFACGVQHSDDNQELRQQVPAYSNRRSSSASIMGGIPATSEQGSGQKIAGQEDGEQPIVVKVHNTANKKNQDPSKETESIREDKDGRGLLNENAENINVINEHFESPVTQNQNVSRDPIDISACGQRSENENSSLKELAPTEAQSASSYSKDQQRNWKRGGKKRHGRRHSRNASRVEDTAESNDGRRGHPTSDNDSRLNNSGQGHRLRRALLGASCETTIEEYHDDPHQSDWRDHVRMNDGVKSQSCFNLNFAGADRSADRYEASVGDKRFSYAGAGDVMVRSRQNQQSQLPLSHKLARDVGRNRLDRFNFARYESVSGATGAESLHNSTSTCQETSNSVSKIKSPRASIDDMKSSNRSNQMLSNDQLLTSHDLDNPHMKYCVEDGADLAGLNVNAGPISQEITQMHMVSRSVKRSSPQQRSLDPRLSNIEKNTRHDSDSTCSQRPESSYHNNHTQQHDSARVSLDNVGHDVPITHDERTNCSGRNREYFGPDLLQNQGDRRKHPSSSRQIASQRDNEGFEDRKNKIPDFGMEGKHRPQVPKAMSSSEIANIYAKRRSPENFGERPTDVRNALYHQQKDFGDNNHQNGSHRPAKPQPTTKAKESCQQTGVQGVISNPLPILSQGPDLSIDPSSHRSPSGHDPCLQQLQKFSSTAEAEPFHKRPNIESYINPGVMTDTPIACNTGADNISVLELAGSSKPHRNSRDRGFTHKNPSGGTDSGGNGDADAKKHKNADHKVHKAISSDAQPSHRVLPQSDYFVQRSAARPYSTAANIEHAPRIPPNTESHKKMAIHTEKSGNRHDGPRPSHKRDHFIHHPRQHTPATGVSVDQQKLEDDTSHRGRPQRPMESHPPQSELTSDGSITSCHLDMYRPGHRKISRPATGTDTRIAAVRGAGSSRGSVMNAPANPGHQRPVSGTSVHSAEQRSDLPLDYLFLQDNKEEEDIYV</sequence>
<evidence type="ECO:0000256" key="3">
    <source>
        <dbReference type="SAM" id="MobiDB-lite"/>
    </source>
</evidence>
<dbReference type="InterPro" id="IPR042333">
    <property type="entry name" value="LRAD2/Mig-13-like"/>
</dbReference>
<feature type="compositionally biased region" description="Basic and acidic residues" evidence="3">
    <location>
        <begin position="1564"/>
        <end position="1584"/>
    </location>
</feature>
<feature type="region of interest" description="Disordered" evidence="3">
    <location>
        <begin position="543"/>
        <end position="600"/>
    </location>
</feature>
<organism evidence="6 7">
    <name type="scientific">Elysia crispata</name>
    <name type="common">lettuce slug</name>
    <dbReference type="NCBI Taxonomy" id="231223"/>
    <lineage>
        <taxon>Eukaryota</taxon>
        <taxon>Metazoa</taxon>
        <taxon>Spiralia</taxon>
        <taxon>Lophotrochozoa</taxon>
        <taxon>Mollusca</taxon>
        <taxon>Gastropoda</taxon>
        <taxon>Heterobranchia</taxon>
        <taxon>Euthyneura</taxon>
        <taxon>Panpulmonata</taxon>
        <taxon>Sacoglossa</taxon>
        <taxon>Placobranchoidea</taxon>
        <taxon>Plakobranchidae</taxon>
        <taxon>Elysia</taxon>
    </lineage>
</organism>
<dbReference type="PROSITE" id="PS01209">
    <property type="entry name" value="LDLRA_1"/>
    <property type="match status" value="1"/>
</dbReference>
<feature type="compositionally biased region" description="Basic and acidic residues" evidence="3">
    <location>
        <begin position="557"/>
        <end position="572"/>
    </location>
</feature>
<dbReference type="PANTHER" id="PTHR24652">
    <property type="entry name" value="LOW-DENSITY LIPOPROTEIN RECEPTOR CLASS A DOMAIN-CONTAINING PROTEIN 2"/>
    <property type="match status" value="1"/>
</dbReference>
<feature type="compositionally biased region" description="Low complexity" evidence="3">
    <location>
        <begin position="742"/>
        <end position="765"/>
    </location>
</feature>
<protein>
    <recommendedName>
        <fullName evidence="8">CUB domain-containing protein</fullName>
    </recommendedName>
</protein>
<evidence type="ECO:0000256" key="4">
    <source>
        <dbReference type="SAM" id="Phobius"/>
    </source>
</evidence>
<dbReference type="Proteomes" id="UP001283361">
    <property type="component" value="Unassembled WGS sequence"/>
</dbReference>
<feature type="compositionally biased region" description="Polar residues" evidence="3">
    <location>
        <begin position="1600"/>
        <end position="1609"/>
    </location>
</feature>
<feature type="region of interest" description="Disordered" evidence="3">
    <location>
        <begin position="1100"/>
        <end position="1145"/>
    </location>
</feature>
<comment type="caution">
    <text evidence="2">Lacks conserved residue(s) required for the propagation of feature annotation.</text>
</comment>
<comment type="caution">
    <text evidence="6">The sequence shown here is derived from an EMBL/GenBank/DDBJ whole genome shotgun (WGS) entry which is preliminary data.</text>
</comment>
<feature type="compositionally biased region" description="Basic and acidic residues" evidence="3">
    <location>
        <begin position="1253"/>
        <end position="1270"/>
    </location>
</feature>
<feature type="compositionally biased region" description="Basic and acidic residues" evidence="3">
    <location>
        <begin position="1295"/>
        <end position="1316"/>
    </location>
</feature>
<keyword evidence="4" id="KW-0812">Transmembrane</keyword>
<feature type="compositionally biased region" description="Polar residues" evidence="3">
    <location>
        <begin position="922"/>
        <end position="931"/>
    </location>
</feature>
<feature type="compositionally biased region" description="Basic and acidic residues" evidence="3">
    <location>
        <begin position="954"/>
        <end position="976"/>
    </location>
</feature>
<dbReference type="PROSITE" id="PS50068">
    <property type="entry name" value="LDLRA_2"/>
    <property type="match status" value="1"/>
</dbReference>
<feature type="region of interest" description="Disordered" evidence="3">
    <location>
        <begin position="739"/>
        <end position="773"/>
    </location>
</feature>
<dbReference type="InterPro" id="IPR002172">
    <property type="entry name" value="LDrepeatLR_classA_rpt"/>
</dbReference>
<proteinExistence type="predicted"/>
<feature type="transmembrane region" description="Helical" evidence="4">
    <location>
        <begin position="511"/>
        <end position="532"/>
    </location>
</feature>
<feature type="region of interest" description="Disordered" evidence="3">
    <location>
        <begin position="800"/>
        <end position="869"/>
    </location>
</feature>
<feature type="compositionally biased region" description="Polar residues" evidence="3">
    <location>
        <begin position="800"/>
        <end position="811"/>
    </location>
</feature>
<dbReference type="EMBL" id="JAWDGP010000326">
    <property type="protein sequence ID" value="KAK3801360.1"/>
    <property type="molecule type" value="Genomic_DNA"/>
</dbReference>
<feature type="chain" id="PRO_5041919369" description="CUB domain-containing protein" evidence="5">
    <location>
        <begin position="28"/>
        <end position="1725"/>
    </location>
</feature>
<feature type="region of interest" description="Disordered" evidence="3">
    <location>
        <begin position="1548"/>
        <end position="1646"/>
    </location>
</feature>
<gene>
    <name evidence="6" type="ORF">RRG08_014295</name>
</gene>
<feature type="compositionally biased region" description="Polar residues" evidence="3">
    <location>
        <begin position="905"/>
        <end position="915"/>
    </location>
</feature>
<feature type="compositionally biased region" description="Basic residues" evidence="3">
    <location>
        <begin position="573"/>
        <end position="582"/>
    </location>
</feature>
<feature type="region of interest" description="Disordered" evidence="3">
    <location>
        <begin position="1359"/>
        <end position="1424"/>
    </location>
</feature>
<dbReference type="CDD" id="cd00112">
    <property type="entry name" value="LDLa"/>
    <property type="match status" value="1"/>
</dbReference>
<dbReference type="Gene3D" id="4.10.400.10">
    <property type="entry name" value="Low-density Lipoprotein Receptor"/>
    <property type="match status" value="1"/>
</dbReference>
<keyword evidence="4" id="KW-1133">Transmembrane helix</keyword>
<feature type="region of interest" description="Disordered" evidence="3">
    <location>
        <begin position="904"/>
        <end position="984"/>
    </location>
</feature>
<evidence type="ECO:0000256" key="5">
    <source>
        <dbReference type="SAM" id="SignalP"/>
    </source>
</evidence>